<sequence>MEINVSTKDSVNEDEIIGIYKANEWSSAEKPKELLAALNNSHSLVTARINGELVGICNAISDGYLVVYYPHMLVHPDYHGKGIGRKMMEAMQSIYGSFHQQMLTADGDAVKFYKALGFERAGRTEPMWVYAGSDH</sequence>
<dbReference type="GO" id="GO:0016747">
    <property type="term" value="F:acyltransferase activity, transferring groups other than amino-acyl groups"/>
    <property type="evidence" value="ECO:0007669"/>
    <property type="project" value="InterPro"/>
</dbReference>
<dbReference type="Pfam" id="PF13508">
    <property type="entry name" value="Acetyltransf_7"/>
    <property type="match status" value="1"/>
</dbReference>
<dbReference type="RefSeq" id="WP_120356019.1">
    <property type="nucleotide sequence ID" value="NZ_RAQO01000008.1"/>
</dbReference>
<name>A0A420E9E7_9ALTE</name>
<accession>A0A420E9E7</accession>
<dbReference type="PROSITE" id="PS51186">
    <property type="entry name" value="GNAT"/>
    <property type="match status" value="1"/>
</dbReference>
<keyword evidence="2" id="KW-0808">Transferase</keyword>
<feature type="domain" description="N-acetyltransferase" evidence="1">
    <location>
        <begin position="3"/>
        <end position="135"/>
    </location>
</feature>
<dbReference type="SUPFAM" id="SSF55729">
    <property type="entry name" value="Acyl-CoA N-acyltransferases (Nat)"/>
    <property type="match status" value="1"/>
</dbReference>
<dbReference type="CDD" id="cd04301">
    <property type="entry name" value="NAT_SF"/>
    <property type="match status" value="1"/>
</dbReference>
<dbReference type="OrthoDB" id="9775804at2"/>
<proteinExistence type="predicted"/>
<evidence type="ECO:0000313" key="3">
    <source>
        <dbReference type="Proteomes" id="UP000286482"/>
    </source>
</evidence>
<dbReference type="Proteomes" id="UP000286482">
    <property type="component" value="Unassembled WGS sequence"/>
</dbReference>
<dbReference type="InterPro" id="IPR016181">
    <property type="entry name" value="Acyl_CoA_acyltransferase"/>
</dbReference>
<dbReference type="EMBL" id="RAQO01000008">
    <property type="protein sequence ID" value="RKF15934.1"/>
    <property type="molecule type" value="Genomic_DNA"/>
</dbReference>
<organism evidence="2 3">
    <name type="scientific">Alginatibacterium sediminis</name>
    <dbReference type="NCBI Taxonomy" id="2164068"/>
    <lineage>
        <taxon>Bacteria</taxon>
        <taxon>Pseudomonadati</taxon>
        <taxon>Pseudomonadota</taxon>
        <taxon>Gammaproteobacteria</taxon>
        <taxon>Alteromonadales</taxon>
        <taxon>Alteromonadaceae</taxon>
        <taxon>Alginatibacterium</taxon>
    </lineage>
</organism>
<reference evidence="2 3" key="1">
    <citation type="submission" date="2018-09" db="EMBL/GenBank/DDBJ databases">
        <authorList>
            <person name="Wang Z."/>
        </authorList>
    </citation>
    <scope>NUCLEOTIDE SEQUENCE [LARGE SCALE GENOMIC DNA]</scope>
    <source>
        <strain evidence="2 3">ALS 81</strain>
    </source>
</reference>
<dbReference type="Gene3D" id="3.40.630.30">
    <property type="match status" value="1"/>
</dbReference>
<dbReference type="AlphaFoldDB" id="A0A420E9E7"/>
<keyword evidence="3" id="KW-1185">Reference proteome</keyword>
<dbReference type="InterPro" id="IPR053144">
    <property type="entry name" value="Acetyltransferase_Butenolide"/>
</dbReference>
<gene>
    <name evidence="2" type="ORF">DBZ36_16355</name>
</gene>
<dbReference type="InterPro" id="IPR000182">
    <property type="entry name" value="GNAT_dom"/>
</dbReference>
<evidence type="ECO:0000259" key="1">
    <source>
        <dbReference type="PROSITE" id="PS51186"/>
    </source>
</evidence>
<comment type="caution">
    <text evidence="2">The sequence shown here is derived from an EMBL/GenBank/DDBJ whole genome shotgun (WGS) entry which is preliminary data.</text>
</comment>
<dbReference type="PANTHER" id="PTHR43233">
    <property type="entry name" value="FAMILY N-ACETYLTRANSFERASE, PUTATIVE (AFU_ORTHOLOGUE AFUA_6G03350)-RELATED"/>
    <property type="match status" value="1"/>
</dbReference>
<evidence type="ECO:0000313" key="2">
    <source>
        <dbReference type="EMBL" id="RKF15934.1"/>
    </source>
</evidence>
<dbReference type="PANTHER" id="PTHR43233:SF1">
    <property type="entry name" value="FAMILY N-ACETYLTRANSFERASE, PUTATIVE (AFU_ORTHOLOGUE AFUA_6G03350)-RELATED"/>
    <property type="match status" value="1"/>
</dbReference>
<protein>
    <submittedName>
        <fullName evidence="2">N-acetyltransferase</fullName>
    </submittedName>
</protein>